<protein>
    <submittedName>
        <fullName evidence="1">Uncharacterized protein</fullName>
    </submittedName>
</protein>
<dbReference type="AlphaFoldDB" id="A0A0K2TQC0"/>
<dbReference type="EMBL" id="HACA01010476">
    <property type="protein sequence ID" value="CDW27837.1"/>
    <property type="molecule type" value="Transcribed_RNA"/>
</dbReference>
<accession>A0A0K2TQC0</accession>
<reference evidence="1" key="1">
    <citation type="submission" date="2014-05" db="EMBL/GenBank/DDBJ databases">
        <authorList>
            <person name="Chronopoulou M."/>
        </authorList>
    </citation>
    <scope>NUCLEOTIDE SEQUENCE</scope>
    <source>
        <tissue evidence="1">Whole organism</tissue>
    </source>
</reference>
<name>A0A0K2TQC0_LEPSM</name>
<organism evidence="1">
    <name type="scientific">Lepeophtheirus salmonis</name>
    <name type="common">Salmon louse</name>
    <name type="synonym">Caligus salmonis</name>
    <dbReference type="NCBI Taxonomy" id="72036"/>
    <lineage>
        <taxon>Eukaryota</taxon>
        <taxon>Metazoa</taxon>
        <taxon>Ecdysozoa</taxon>
        <taxon>Arthropoda</taxon>
        <taxon>Crustacea</taxon>
        <taxon>Multicrustacea</taxon>
        <taxon>Hexanauplia</taxon>
        <taxon>Copepoda</taxon>
        <taxon>Siphonostomatoida</taxon>
        <taxon>Caligidae</taxon>
        <taxon>Lepeophtheirus</taxon>
    </lineage>
</organism>
<evidence type="ECO:0000313" key="1">
    <source>
        <dbReference type="EMBL" id="CDW27837.1"/>
    </source>
</evidence>
<sequence>MLENEIPITNISKGDDLKRLVLHTILGRSNNSVRNLTVNQILEV</sequence>
<proteinExistence type="predicted"/>